<dbReference type="Pfam" id="PF00258">
    <property type="entry name" value="Flavodoxin_1"/>
    <property type="match status" value="1"/>
</dbReference>
<proteinExistence type="inferred from homology"/>
<dbReference type="Gene3D" id="3.40.50.360">
    <property type="match status" value="1"/>
</dbReference>
<comment type="caution">
    <text evidence="3">The sequence shown here is derived from an EMBL/GenBank/DDBJ whole genome shotgun (WGS) entry which is preliminary data.</text>
</comment>
<dbReference type="GO" id="GO:0016491">
    <property type="term" value="F:oxidoreductase activity"/>
    <property type="evidence" value="ECO:0007669"/>
    <property type="project" value="InterPro"/>
</dbReference>
<dbReference type="SUPFAM" id="SSF52218">
    <property type="entry name" value="Flavoproteins"/>
    <property type="match status" value="1"/>
</dbReference>
<comment type="similarity">
    <text evidence="1">In the N-terminal section; belongs to the zinc metallo-hydrolase group 3 family.</text>
</comment>
<dbReference type="AlphaFoldDB" id="A0A9D2DCG7"/>
<dbReference type="InterPro" id="IPR036866">
    <property type="entry name" value="RibonucZ/Hydroxyglut_hydro"/>
</dbReference>
<dbReference type="InterPro" id="IPR045761">
    <property type="entry name" value="ODP_dom"/>
</dbReference>
<dbReference type="GO" id="GO:0010181">
    <property type="term" value="F:FMN binding"/>
    <property type="evidence" value="ECO:0007669"/>
    <property type="project" value="InterPro"/>
</dbReference>
<dbReference type="PANTHER" id="PTHR43717">
    <property type="entry name" value="ANAEROBIC NITRIC OXIDE REDUCTASE FLAVORUBREDOXIN"/>
    <property type="match status" value="1"/>
</dbReference>
<dbReference type="PANTHER" id="PTHR43717:SF1">
    <property type="entry name" value="ANAEROBIC NITRIC OXIDE REDUCTASE FLAVORUBREDOXIN"/>
    <property type="match status" value="1"/>
</dbReference>
<dbReference type="PROSITE" id="PS50902">
    <property type="entry name" value="FLAVODOXIN_LIKE"/>
    <property type="match status" value="1"/>
</dbReference>
<dbReference type="GO" id="GO:0009055">
    <property type="term" value="F:electron transfer activity"/>
    <property type="evidence" value="ECO:0007669"/>
    <property type="project" value="InterPro"/>
</dbReference>
<dbReference type="Pfam" id="PF19583">
    <property type="entry name" value="ODP"/>
    <property type="match status" value="1"/>
</dbReference>
<gene>
    <name evidence="3" type="ORF">H9816_00145</name>
</gene>
<reference evidence="3" key="1">
    <citation type="journal article" date="2021" name="PeerJ">
        <title>Extensive microbial diversity within the chicken gut microbiome revealed by metagenomics and culture.</title>
        <authorList>
            <person name="Gilroy R."/>
            <person name="Ravi A."/>
            <person name="Getino M."/>
            <person name="Pursley I."/>
            <person name="Horton D.L."/>
            <person name="Alikhan N.F."/>
            <person name="Baker D."/>
            <person name="Gharbi K."/>
            <person name="Hall N."/>
            <person name="Watson M."/>
            <person name="Adriaenssens E.M."/>
            <person name="Foster-Nyarko E."/>
            <person name="Jarju S."/>
            <person name="Secka A."/>
            <person name="Antonio M."/>
            <person name="Oren A."/>
            <person name="Chaudhuri R.R."/>
            <person name="La Ragione R."/>
            <person name="Hildebrand F."/>
            <person name="Pallen M.J."/>
        </authorList>
    </citation>
    <scope>NUCLEOTIDE SEQUENCE</scope>
    <source>
        <strain evidence="3">ChiHjej11B10-19426</strain>
    </source>
</reference>
<dbReference type="EMBL" id="DXCC01000001">
    <property type="protein sequence ID" value="HIZ14319.1"/>
    <property type="molecule type" value="Genomic_DNA"/>
</dbReference>
<dbReference type="SMART" id="SM00849">
    <property type="entry name" value="Lactamase_B"/>
    <property type="match status" value="1"/>
</dbReference>
<dbReference type="SUPFAM" id="SSF56281">
    <property type="entry name" value="Metallo-hydrolase/oxidoreductase"/>
    <property type="match status" value="1"/>
</dbReference>
<dbReference type="GO" id="GO:0046872">
    <property type="term" value="F:metal ion binding"/>
    <property type="evidence" value="ECO:0007669"/>
    <property type="project" value="InterPro"/>
</dbReference>
<dbReference type="Proteomes" id="UP000824014">
    <property type="component" value="Unassembled WGS sequence"/>
</dbReference>
<sequence length="414" mass="46288">MQTQVSIAQDIYMISVNDRRTALFENLWPIPHGVSYNSYVILDEHCALLDTIEFGSDGSYLDRVEAILEGRPLEYLIVNHMEPDHSGEIGSVLKRYPNIKVIGNALTKKMLDAYFGDLTANFQEVRHGDTLSLGTHTLQFFLTPWVHWPETMVTYEQSTKVLFSADAFGTFGTTDGAATDADTDLSVYVEDMRRYYSNIVGKYGNMVQKALAKLSGLEITTLCPLHGPVWRRQAGEVIALYDKWSKGEADDAVMIVYASMYNNTAHMADYIASCLKRRGVADVRVYDVSKTHMSYLISEMWRCRYVMLGSCAYNGDMFPVMEQLCSAMTHYGLKNRDLAIFGSCSFGGGGVRALKKFAETVGWNIVGEPTEVTGRATRENLEKFLPLANAMADHVLKVAPKQEPLACKTCCRKG</sequence>
<organism evidence="3 4">
    <name type="scientific">Candidatus Tidjanibacter faecipullorum</name>
    <dbReference type="NCBI Taxonomy" id="2838766"/>
    <lineage>
        <taxon>Bacteria</taxon>
        <taxon>Pseudomonadati</taxon>
        <taxon>Bacteroidota</taxon>
        <taxon>Bacteroidia</taxon>
        <taxon>Bacteroidales</taxon>
        <taxon>Rikenellaceae</taxon>
        <taxon>Tidjanibacter</taxon>
    </lineage>
</organism>
<evidence type="ECO:0000259" key="2">
    <source>
        <dbReference type="PROSITE" id="PS50902"/>
    </source>
</evidence>
<evidence type="ECO:0000256" key="1">
    <source>
        <dbReference type="ARBA" id="ARBA00007121"/>
    </source>
</evidence>
<evidence type="ECO:0000313" key="3">
    <source>
        <dbReference type="EMBL" id="HIZ14319.1"/>
    </source>
</evidence>
<name>A0A9D2DCG7_9BACT</name>
<dbReference type="PIRSF" id="PIRSF005243">
    <property type="entry name" value="ROO"/>
    <property type="match status" value="1"/>
</dbReference>
<dbReference type="CDD" id="cd07709">
    <property type="entry name" value="flavodiiron_proteins_MBL-fold"/>
    <property type="match status" value="1"/>
</dbReference>
<dbReference type="InterPro" id="IPR029039">
    <property type="entry name" value="Flavoprotein-like_sf"/>
</dbReference>
<dbReference type="InterPro" id="IPR008254">
    <property type="entry name" value="Flavodoxin/NO_synth"/>
</dbReference>
<feature type="domain" description="Flavodoxin-like" evidence="2">
    <location>
        <begin position="253"/>
        <end position="392"/>
    </location>
</feature>
<dbReference type="InterPro" id="IPR001279">
    <property type="entry name" value="Metallo-B-lactamas"/>
</dbReference>
<reference evidence="3" key="2">
    <citation type="submission" date="2021-04" db="EMBL/GenBank/DDBJ databases">
        <authorList>
            <person name="Gilroy R."/>
        </authorList>
    </citation>
    <scope>NUCLEOTIDE SEQUENCE</scope>
    <source>
        <strain evidence="3">ChiHjej11B10-19426</strain>
    </source>
</reference>
<protein>
    <submittedName>
        <fullName evidence="3">FprA family A-type flavoprotein</fullName>
    </submittedName>
</protein>
<evidence type="ECO:0000313" key="4">
    <source>
        <dbReference type="Proteomes" id="UP000824014"/>
    </source>
</evidence>
<accession>A0A9D2DCG7</accession>
<dbReference type="Gene3D" id="3.60.15.10">
    <property type="entry name" value="Ribonuclease Z/Hydroxyacylglutathione hydrolase-like"/>
    <property type="match status" value="1"/>
</dbReference>
<dbReference type="InterPro" id="IPR016440">
    <property type="entry name" value="Rubredoxin-O_OxRdtase"/>
</dbReference>